<dbReference type="Gene3D" id="1.20.1070.10">
    <property type="entry name" value="Rhodopsin 7-helix transmembrane proteins"/>
    <property type="match status" value="1"/>
</dbReference>
<dbReference type="Pfam" id="PF00001">
    <property type="entry name" value="7tm_1"/>
    <property type="match status" value="1"/>
</dbReference>
<evidence type="ECO:0000256" key="5">
    <source>
        <dbReference type="ARBA" id="ARBA00023136"/>
    </source>
</evidence>
<proteinExistence type="predicted"/>
<dbReference type="PANTHER" id="PTHR24243:SF233">
    <property type="entry name" value="THYROTROPIN-RELEASING HORMONE RECEPTOR"/>
    <property type="match status" value="1"/>
</dbReference>
<feature type="transmembrane region" description="Helical" evidence="9">
    <location>
        <begin position="141"/>
        <end position="162"/>
    </location>
</feature>
<protein>
    <recommendedName>
        <fullName evidence="11">G-protein coupled receptors family 1 profile domain-containing protein</fullName>
    </recommendedName>
</protein>
<feature type="transmembrane region" description="Helical" evidence="9">
    <location>
        <begin position="102"/>
        <end position="121"/>
    </location>
</feature>
<comment type="subcellular location">
    <subcellularLocation>
        <location evidence="1">Membrane</location>
        <topology evidence="1">Multi-pass membrane protein</topology>
    </subcellularLocation>
</comment>
<feature type="region of interest" description="Disordered" evidence="8">
    <location>
        <begin position="493"/>
        <end position="530"/>
    </location>
</feature>
<dbReference type="EMBL" id="JAKROA010000002">
    <property type="protein sequence ID" value="KAL5110876.1"/>
    <property type="molecule type" value="Genomic_DNA"/>
</dbReference>
<accession>A0ABR4QMU6</accession>
<dbReference type="InterPro" id="IPR000276">
    <property type="entry name" value="GPCR_Rhodpsn"/>
</dbReference>
<keyword evidence="10" id="KW-0732">Signal</keyword>
<name>A0ABR4QMU6_9CEST</name>
<evidence type="ECO:0000256" key="8">
    <source>
        <dbReference type="SAM" id="MobiDB-lite"/>
    </source>
</evidence>
<feature type="signal peptide" evidence="10">
    <location>
        <begin position="1"/>
        <end position="29"/>
    </location>
</feature>
<keyword evidence="13" id="KW-1185">Reference proteome</keyword>
<dbReference type="SUPFAM" id="SSF81321">
    <property type="entry name" value="Family A G protein-coupled receptor-like"/>
    <property type="match status" value="1"/>
</dbReference>
<feature type="region of interest" description="Disordered" evidence="8">
    <location>
        <begin position="435"/>
        <end position="457"/>
    </location>
</feature>
<feature type="transmembrane region" description="Helical" evidence="9">
    <location>
        <begin position="333"/>
        <end position="355"/>
    </location>
</feature>
<evidence type="ECO:0000256" key="9">
    <source>
        <dbReference type="SAM" id="Phobius"/>
    </source>
</evidence>
<dbReference type="InterPro" id="IPR017452">
    <property type="entry name" value="GPCR_Rhodpsn_7TM"/>
</dbReference>
<dbReference type="Proteomes" id="UP001651158">
    <property type="component" value="Unassembled WGS sequence"/>
</dbReference>
<reference evidence="12 13" key="1">
    <citation type="journal article" date="2022" name="Front. Cell. Infect. Microbiol.">
        <title>The Genomes of Two Strains of Taenia crassiceps the Animal Model for the Study of Human Cysticercosis.</title>
        <authorList>
            <person name="Bobes R.J."/>
            <person name="Estrada K."/>
            <person name="Rios-Valencia D.G."/>
            <person name="Calderon-Gallegos A."/>
            <person name="de la Torre P."/>
            <person name="Carrero J.C."/>
            <person name="Sanchez-Flores A."/>
            <person name="Laclette J.P."/>
        </authorList>
    </citation>
    <scope>NUCLEOTIDE SEQUENCE [LARGE SCALE GENOMIC DNA]</scope>
    <source>
        <strain evidence="12">WFUcys</strain>
    </source>
</reference>
<evidence type="ECO:0000256" key="3">
    <source>
        <dbReference type="ARBA" id="ARBA00022989"/>
    </source>
</evidence>
<sequence length="530" mass="59723">MIFYYLYRLSIAVVAVIFKLLLDSHTCAAGNPEEAYPATFDPEKPIYDNFFNYSQFALYYFPQVHFFDKYFTIVLFTIGFPGNFISFMVWSSKRMYHGNSAAVYLAALSLNDTVVLAISLFRDLTRTWDVPFFPTTGSCEVLETVTLTVQYASPMFVLAFTVERWLAICQPFMVSRICSVKRAVHICIGIILLTLLVCSPMAYLMGTDLQGCQPRSTAVFYFTTTLEVLYSLVAPLLVLTFNCLVINEMAKIRRAQMKKMIPGVPRDSTVSGRVNEMGMVQRLFRKSAADKDSESGIGKSSTPFKELNRGRAESDQTAGCGEASSPKFKSTTIMLLVVSFYVIFATLLGGLWYVLDLKFSIDAYVGWPKRQFDESEAVARALRLRMIKIVCDELALSHFAMGFVLYFSTGKNFRDGVHRLFIRCGICGGSKTTDNTRNSLSSEVGRSSVSTRMHREDTRKRKATLITSLTHHREEDKLVALRRGLLFFKRGRKSSDFPGLDQCGHRGERQPSKLPVTPKNNVNGDFPSPL</sequence>
<organism evidence="12 13">
    <name type="scientific">Taenia crassiceps</name>
    <dbReference type="NCBI Taxonomy" id="6207"/>
    <lineage>
        <taxon>Eukaryota</taxon>
        <taxon>Metazoa</taxon>
        <taxon>Spiralia</taxon>
        <taxon>Lophotrochozoa</taxon>
        <taxon>Platyhelminthes</taxon>
        <taxon>Cestoda</taxon>
        <taxon>Eucestoda</taxon>
        <taxon>Cyclophyllidea</taxon>
        <taxon>Taeniidae</taxon>
        <taxon>Taenia</taxon>
    </lineage>
</organism>
<evidence type="ECO:0000256" key="1">
    <source>
        <dbReference type="ARBA" id="ARBA00004141"/>
    </source>
</evidence>
<keyword evidence="2 9" id="KW-0812">Transmembrane</keyword>
<evidence type="ECO:0000256" key="4">
    <source>
        <dbReference type="ARBA" id="ARBA00023040"/>
    </source>
</evidence>
<keyword evidence="4" id="KW-0297">G-protein coupled receptor</keyword>
<keyword evidence="3 9" id="KW-1133">Transmembrane helix</keyword>
<dbReference type="PROSITE" id="PS50262">
    <property type="entry name" value="G_PROTEIN_RECEP_F1_2"/>
    <property type="match status" value="1"/>
</dbReference>
<feature type="transmembrane region" description="Helical" evidence="9">
    <location>
        <begin position="183"/>
        <end position="205"/>
    </location>
</feature>
<evidence type="ECO:0000256" key="10">
    <source>
        <dbReference type="SAM" id="SignalP"/>
    </source>
</evidence>
<feature type="transmembrane region" description="Helical" evidence="9">
    <location>
        <begin position="70"/>
        <end position="90"/>
    </location>
</feature>
<dbReference type="PANTHER" id="PTHR24243">
    <property type="entry name" value="G-PROTEIN COUPLED RECEPTOR"/>
    <property type="match status" value="1"/>
</dbReference>
<evidence type="ECO:0000313" key="13">
    <source>
        <dbReference type="Proteomes" id="UP001651158"/>
    </source>
</evidence>
<feature type="compositionally biased region" description="Low complexity" evidence="8">
    <location>
        <begin position="439"/>
        <end position="450"/>
    </location>
</feature>
<feature type="domain" description="G-protein coupled receptors family 1 profile" evidence="11">
    <location>
        <begin position="82"/>
        <end position="406"/>
    </location>
</feature>
<gene>
    <name evidence="12" type="ORF">TcWFU_009073</name>
</gene>
<evidence type="ECO:0000256" key="7">
    <source>
        <dbReference type="ARBA" id="ARBA00023224"/>
    </source>
</evidence>
<evidence type="ECO:0000256" key="2">
    <source>
        <dbReference type="ARBA" id="ARBA00022692"/>
    </source>
</evidence>
<feature type="chain" id="PRO_5046735251" description="G-protein coupled receptors family 1 profile domain-containing protein" evidence="10">
    <location>
        <begin position="30"/>
        <end position="530"/>
    </location>
</feature>
<keyword evidence="5 9" id="KW-0472">Membrane</keyword>
<feature type="transmembrane region" description="Helical" evidence="9">
    <location>
        <begin position="228"/>
        <end position="250"/>
    </location>
</feature>
<evidence type="ECO:0000313" key="12">
    <source>
        <dbReference type="EMBL" id="KAL5110876.1"/>
    </source>
</evidence>
<keyword evidence="6" id="KW-0675">Receptor</keyword>
<evidence type="ECO:0000259" key="11">
    <source>
        <dbReference type="PROSITE" id="PS50262"/>
    </source>
</evidence>
<evidence type="ECO:0000256" key="6">
    <source>
        <dbReference type="ARBA" id="ARBA00023170"/>
    </source>
</evidence>
<keyword evidence="7" id="KW-0807">Transducer</keyword>
<feature type="region of interest" description="Disordered" evidence="8">
    <location>
        <begin position="286"/>
        <end position="324"/>
    </location>
</feature>
<comment type="caution">
    <text evidence="12">The sequence shown here is derived from an EMBL/GenBank/DDBJ whole genome shotgun (WGS) entry which is preliminary data.</text>
</comment>